<dbReference type="InterPro" id="IPR000866">
    <property type="entry name" value="AhpC/TSA"/>
</dbReference>
<comment type="subunit">
    <text evidence="2">Monomer.</text>
</comment>
<dbReference type="GO" id="GO:0034599">
    <property type="term" value="P:cellular response to oxidative stress"/>
    <property type="evidence" value="ECO:0007669"/>
    <property type="project" value="TreeGrafter"/>
</dbReference>
<dbReference type="EMBL" id="NRRE01000006">
    <property type="protein sequence ID" value="MBK1695726.1"/>
    <property type="molecule type" value="Genomic_DNA"/>
</dbReference>
<organism evidence="16 17">
    <name type="scientific">Rhodovibrio salinarum</name>
    <dbReference type="NCBI Taxonomy" id="1087"/>
    <lineage>
        <taxon>Bacteria</taxon>
        <taxon>Pseudomonadati</taxon>
        <taxon>Pseudomonadota</taxon>
        <taxon>Alphaproteobacteria</taxon>
        <taxon>Rhodospirillales</taxon>
        <taxon>Rhodovibrionaceae</taxon>
        <taxon>Rhodovibrio</taxon>
    </lineage>
</organism>
<evidence type="ECO:0000313" key="17">
    <source>
        <dbReference type="Proteomes" id="UP000778970"/>
    </source>
</evidence>
<comment type="function">
    <text evidence="1">Thiol-specific peroxidase that catalyzes the reduction of hydrogen peroxide and organic hydroperoxides to water and alcohols, respectively. Plays a role in cell protection against oxidative stress by detoxifying peroxides and as sensor of hydrogen peroxide-mediated signaling events.</text>
</comment>
<dbReference type="FunFam" id="3.40.30.10:FF:000007">
    <property type="entry name" value="Thioredoxin-dependent thiol peroxidase"/>
    <property type="match status" value="1"/>
</dbReference>
<dbReference type="NCBIfam" id="NF006960">
    <property type="entry name" value="PRK09437.1"/>
    <property type="match status" value="1"/>
</dbReference>
<accession>A0A934UYS5</accession>
<evidence type="ECO:0000256" key="1">
    <source>
        <dbReference type="ARBA" id="ARBA00003330"/>
    </source>
</evidence>
<proteinExistence type="inferred from homology"/>
<evidence type="ECO:0000256" key="14">
    <source>
        <dbReference type="SAM" id="MobiDB-lite"/>
    </source>
</evidence>
<dbReference type="Gene3D" id="3.40.30.10">
    <property type="entry name" value="Glutaredoxin"/>
    <property type="match status" value="1"/>
</dbReference>
<evidence type="ECO:0000313" key="16">
    <source>
        <dbReference type="EMBL" id="MBK1695726.1"/>
    </source>
</evidence>
<feature type="domain" description="Thioredoxin" evidence="15">
    <location>
        <begin position="3"/>
        <end position="156"/>
    </location>
</feature>
<dbReference type="RefSeq" id="WP_027288497.1">
    <property type="nucleotide sequence ID" value="NZ_NRRE01000006.1"/>
</dbReference>
<comment type="catalytic activity">
    <reaction evidence="12">
        <text>a hydroperoxide + [thioredoxin]-dithiol = an alcohol + [thioredoxin]-disulfide + H2O</text>
        <dbReference type="Rhea" id="RHEA:62620"/>
        <dbReference type="Rhea" id="RHEA-COMP:10698"/>
        <dbReference type="Rhea" id="RHEA-COMP:10700"/>
        <dbReference type="ChEBI" id="CHEBI:15377"/>
        <dbReference type="ChEBI" id="CHEBI:29950"/>
        <dbReference type="ChEBI" id="CHEBI:30879"/>
        <dbReference type="ChEBI" id="CHEBI:35924"/>
        <dbReference type="ChEBI" id="CHEBI:50058"/>
        <dbReference type="EC" id="1.11.1.24"/>
    </reaction>
</comment>
<evidence type="ECO:0000256" key="13">
    <source>
        <dbReference type="PIRSR" id="PIRSR000239-1"/>
    </source>
</evidence>
<keyword evidence="5" id="KW-0049">Antioxidant</keyword>
<evidence type="ECO:0000256" key="7">
    <source>
        <dbReference type="ARBA" id="ARBA00023157"/>
    </source>
</evidence>
<evidence type="ECO:0000256" key="12">
    <source>
        <dbReference type="ARBA" id="ARBA00049091"/>
    </source>
</evidence>
<keyword evidence="7" id="KW-1015">Disulfide bond</keyword>
<dbReference type="Pfam" id="PF00578">
    <property type="entry name" value="AhpC-TSA"/>
    <property type="match status" value="1"/>
</dbReference>
<dbReference type="Proteomes" id="UP000778970">
    <property type="component" value="Unassembled WGS sequence"/>
</dbReference>
<dbReference type="PANTHER" id="PTHR42801">
    <property type="entry name" value="THIOREDOXIN-DEPENDENT PEROXIDE REDUCTASE"/>
    <property type="match status" value="1"/>
</dbReference>
<evidence type="ECO:0000256" key="6">
    <source>
        <dbReference type="ARBA" id="ARBA00023002"/>
    </source>
</evidence>
<evidence type="ECO:0000256" key="8">
    <source>
        <dbReference type="ARBA" id="ARBA00023284"/>
    </source>
</evidence>
<dbReference type="GO" id="GO:0008379">
    <property type="term" value="F:thioredoxin peroxidase activity"/>
    <property type="evidence" value="ECO:0007669"/>
    <property type="project" value="TreeGrafter"/>
</dbReference>
<protein>
    <recommendedName>
        <fullName evidence="3">thioredoxin-dependent peroxiredoxin</fullName>
        <ecNumber evidence="3">1.11.1.24</ecNumber>
    </recommendedName>
    <alternativeName>
        <fullName evidence="9">Thioredoxin peroxidase</fullName>
    </alternativeName>
    <alternativeName>
        <fullName evidence="11">Thioredoxin-dependent peroxiredoxin Bcp</fullName>
    </alternativeName>
</protein>
<keyword evidence="17" id="KW-1185">Reference proteome</keyword>
<evidence type="ECO:0000256" key="11">
    <source>
        <dbReference type="ARBA" id="ARBA00042639"/>
    </source>
</evidence>
<reference evidence="16" key="2">
    <citation type="journal article" date="2020" name="Microorganisms">
        <title>Osmotic Adaptation and Compatible Solute Biosynthesis of Phototrophic Bacteria as Revealed from Genome Analyses.</title>
        <authorList>
            <person name="Imhoff J.F."/>
            <person name="Rahn T."/>
            <person name="Kunzel S."/>
            <person name="Keller A."/>
            <person name="Neulinger S.C."/>
        </authorList>
    </citation>
    <scope>NUCLEOTIDE SEQUENCE</scope>
    <source>
        <strain evidence="16">DSM 9154</strain>
    </source>
</reference>
<dbReference type="InterPro" id="IPR013766">
    <property type="entry name" value="Thioredoxin_domain"/>
</dbReference>
<dbReference type="InterPro" id="IPR036249">
    <property type="entry name" value="Thioredoxin-like_sf"/>
</dbReference>
<keyword evidence="4 16" id="KW-0575">Peroxidase</keyword>
<comment type="similarity">
    <text evidence="10">Belongs to the peroxiredoxin family. BCP/PrxQ subfamily.</text>
</comment>
<sequence length="156" mass="17188">MTIDVGDPAPDFSKPRDGGGTLSLADLKGRPTVIYFYPKDDTPGCTKEACGFRDAWEDVTDAGINVVGVSKDTAASHDKFKAKHELPFPLIADEDKELAQAFGVWKEKNMYGKKTMGVERSTFLLDSEGVVRKAWRKVKVDGHVEKVLEEAKKLQG</sequence>
<dbReference type="GO" id="GO:0045454">
    <property type="term" value="P:cell redox homeostasis"/>
    <property type="evidence" value="ECO:0007669"/>
    <property type="project" value="TreeGrafter"/>
</dbReference>
<dbReference type="CDD" id="cd03017">
    <property type="entry name" value="PRX_BCP"/>
    <property type="match status" value="1"/>
</dbReference>
<dbReference type="SUPFAM" id="SSF52833">
    <property type="entry name" value="Thioredoxin-like"/>
    <property type="match status" value="1"/>
</dbReference>
<evidence type="ECO:0000256" key="5">
    <source>
        <dbReference type="ARBA" id="ARBA00022862"/>
    </source>
</evidence>
<evidence type="ECO:0000256" key="2">
    <source>
        <dbReference type="ARBA" id="ARBA00011245"/>
    </source>
</evidence>
<dbReference type="InterPro" id="IPR050924">
    <property type="entry name" value="Peroxiredoxin_BCP/PrxQ"/>
</dbReference>
<name>A0A934UYS5_9PROT</name>
<evidence type="ECO:0000256" key="4">
    <source>
        <dbReference type="ARBA" id="ARBA00022559"/>
    </source>
</evidence>
<evidence type="ECO:0000259" key="15">
    <source>
        <dbReference type="PROSITE" id="PS51352"/>
    </source>
</evidence>
<dbReference type="PIRSF" id="PIRSF000239">
    <property type="entry name" value="AHPC"/>
    <property type="match status" value="1"/>
</dbReference>
<dbReference type="AlphaFoldDB" id="A0A934UYS5"/>
<evidence type="ECO:0000256" key="10">
    <source>
        <dbReference type="ARBA" id="ARBA00038489"/>
    </source>
</evidence>
<dbReference type="EC" id="1.11.1.24" evidence="3"/>
<keyword evidence="6" id="KW-0560">Oxidoreductase</keyword>
<feature type="region of interest" description="Disordered" evidence="14">
    <location>
        <begin position="1"/>
        <end position="20"/>
    </location>
</feature>
<dbReference type="GO" id="GO:0005737">
    <property type="term" value="C:cytoplasm"/>
    <property type="evidence" value="ECO:0007669"/>
    <property type="project" value="TreeGrafter"/>
</dbReference>
<feature type="active site" description="Cysteine sulfenic acid (-SOH) intermediate; for peroxidase activity" evidence="13">
    <location>
        <position position="45"/>
    </location>
</feature>
<reference evidence="16" key="1">
    <citation type="submission" date="2017-08" db="EMBL/GenBank/DDBJ databases">
        <authorList>
            <person name="Imhoff J.F."/>
            <person name="Rahn T."/>
            <person name="Kuenzel S."/>
            <person name="Neulinger S.C."/>
        </authorList>
    </citation>
    <scope>NUCLEOTIDE SEQUENCE</scope>
    <source>
        <strain evidence="16">DSM 9154</strain>
    </source>
</reference>
<comment type="caution">
    <text evidence="16">The sequence shown here is derived from an EMBL/GenBank/DDBJ whole genome shotgun (WGS) entry which is preliminary data.</text>
</comment>
<dbReference type="InterPro" id="IPR024706">
    <property type="entry name" value="Peroxiredoxin_AhpC-typ"/>
</dbReference>
<dbReference type="PANTHER" id="PTHR42801:SF4">
    <property type="entry name" value="AHPC_TSA FAMILY PROTEIN"/>
    <property type="match status" value="1"/>
</dbReference>
<evidence type="ECO:0000256" key="9">
    <source>
        <dbReference type="ARBA" id="ARBA00032824"/>
    </source>
</evidence>
<dbReference type="PROSITE" id="PS51352">
    <property type="entry name" value="THIOREDOXIN_2"/>
    <property type="match status" value="1"/>
</dbReference>
<evidence type="ECO:0000256" key="3">
    <source>
        <dbReference type="ARBA" id="ARBA00013017"/>
    </source>
</evidence>
<keyword evidence="8" id="KW-0676">Redox-active center</keyword>
<gene>
    <name evidence="16" type="ORF">CKO21_00505</name>
</gene>